<accession>A0A1V9ZNC1</accession>
<dbReference type="AlphaFoldDB" id="A0A1V9ZNC1"/>
<dbReference type="EMBL" id="JNBR01000058">
    <property type="protein sequence ID" value="OQR99484.1"/>
    <property type="molecule type" value="Genomic_DNA"/>
</dbReference>
<feature type="transmembrane region" description="Helical" evidence="1">
    <location>
        <begin position="709"/>
        <end position="728"/>
    </location>
</feature>
<protein>
    <recommendedName>
        <fullName evidence="4">Transmembrane protein</fullName>
    </recommendedName>
</protein>
<feature type="transmembrane region" description="Helical" evidence="1">
    <location>
        <begin position="507"/>
        <end position="525"/>
    </location>
</feature>
<keyword evidence="1" id="KW-0472">Membrane</keyword>
<organism evidence="2 3">
    <name type="scientific">Achlya hypogyna</name>
    <name type="common">Oomycete</name>
    <name type="synonym">Protoachlya hypogyna</name>
    <dbReference type="NCBI Taxonomy" id="1202772"/>
    <lineage>
        <taxon>Eukaryota</taxon>
        <taxon>Sar</taxon>
        <taxon>Stramenopiles</taxon>
        <taxon>Oomycota</taxon>
        <taxon>Saprolegniomycetes</taxon>
        <taxon>Saprolegniales</taxon>
        <taxon>Achlyaceae</taxon>
        <taxon>Achlya</taxon>
    </lineage>
</organism>
<evidence type="ECO:0000313" key="2">
    <source>
        <dbReference type="EMBL" id="OQR99484.1"/>
    </source>
</evidence>
<feature type="transmembrane region" description="Helical" evidence="1">
    <location>
        <begin position="734"/>
        <end position="750"/>
    </location>
</feature>
<feature type="transmembrane region" description="Helical" evidence="1">
    <location>
        <begin position="562"/>
        <end position="587"/>
    </location>
</feature>
<comment type="caution">
    <text evidence="2">The sequence shown here is derived from an EMBL/GenBank/DDBJ whole genome shotgun (WGS) entry which is preliminary data.</text>
</comment>
<evidence type="ECO:0008006" key="4">
    <source>
        <dbReference type="Google" id="ProtNLM"/>
    </source>
</evidence>
<feature type="transmembrane region" description="Helical" evidence="1">
    <location>
        <begin position="531"/>
        <end position="550"/>
    </location>
</feature>
<feature type="transmembrane region" description="Helical" evidence="1">
    <location>
        <begin position="646"/>
        <end position="665"/>
    </location>
</feature>
<keyword evidence="3" id="KW-1185">Reference proteome</keyword>
<dbReference type="OrthoDB" id="10562062at2759"/>
<feature type="transmembrane region" description="Helical" evidence="1">
    <location>
        <begin position="607"/>
        <end position="625"/>
    </location>
</feature>
<evidence type="ECO:0000256" key="1">
    <source>
        <dbReference type="SAM" id="Phobius"/>
    </source>
</evidence>
<gene>
    <name evidence="2" type="ORF">ACHHYP_06014</name>
</gene>
<proteinExistence type="predicted"/>
<feature type="transmembrane region" description="Helical" evidence="1">
    <location>
        <begin position="671"/>
        <end position="688"/>
    </location>
</feature>
<name>A0A1V9ZNC1_ACHHY</name>
<keyword evidence="1" id="KW-0812">Transmembrane</keyword>
<sequence length="845" mass="94721">MSIYPSPAPRTPGGYHIICVEGSNWISHDQSSGSAALTSHRLYTLALNTWVESCQHDNRTAMYEAAMLLLQWYRTRTVAFPPAIYLGLLTTICVAGPMKLVIDATHSLYNATLDMVTPVELWSAHAGSIDQFAHALEVPSRVTVTKCATTLAMIFKGGPVPTVVPATITKIETAIRQWSHVYRISDSLERIYICLTTHTSVVAVPKQRFMAAYRLLQVARTITPRRLSGSGNVARAAMESFGPPRVLTPSFTKRRIAPVTKAAFSMREPRGPVAGPSASALEPPHGSTMAAYGATVHTLLRAKHKFMAALEAPSPPSFDPSVLEQVETHRARRNQFIEILQRAYNLHQDRDARQIRSKRFGFQDAIECAVQLYYSTEECGIHDYVETTLDPLIHEFLEPYLEEFKEYPCSVANWTTCGYHWLRVAPIGSYWCVWIGFGIYMLHHNGALRGLFRGDAAAIHDYVAQGIAIALSQRKYGSLRQQRVQRALRLSAMWAEWLEFTLAPLEIAFEVTGAPAFMHSIILVFNFSNEAWNLLVALGCGALIFVFHWVKPCHSLLDRLVYPLAFDLLYIPMVSTFLRLGTCPVGLEHVKLPHGFTCDCVDRFGLFWGVGVMCFVLHYSMALYHKMNIEPLATTMDFRFQPRYQFFIVMARTLCPILSILVINIEPDEAQVIAILAGLLVVWTFLLAHTYKTQPVHPGSGSSPNNLRVVTFSGAIYTTLVAICVLVVGAPLRTFLIALTPLPGVWYLAWHVNHQRARRFHVPNVSILELLQHPLPMTKTVGAVAALYMNPAKVIQRDHERIVAQLRRLAATSDAPSCRIYALRTLWFCHIEVSKRIHAPFFTSP</sequence>
<dbReference type="Proteomes" id="UP000243579">
    <property type="component" value="Unassembled WGS sequence"/>
</dbReference>
<evidence type="ECO:0000313" key="3">
    <source>
        <dbReference type="Proteomes" id="UP000243579"/>
    </source>
</evidence>
<keyword evidence="1" id="KW-1133">Transmembrane helix</keyword>
<reference evidence="2 3" key="1">
    <citation type="journal article" date="2014" name="Genome Biol. Evol.">
        <title>The secreted proteins of Achlya hypogyna and Thraustotheca clavata identify the ancestral oomycete secretome and reveal gene acquisitions by horizontal gene transfer.</title>
        <authorList>
            <person name="Misner I."/>
            <person name="Blouin N."/>
            <person name="Leonard G."/>
            <person name="Richards T.A."/>
            <person name="Lane C.E."/>
        </authorList>
    </citation>
    <scope>NUCLEOTIDE SEQUENCE [LARGE SCALE GENOMIC DNA]</scope>
    <source>
        <strain evidence="2 3">ATCC 48635</strain>
    </source>
</reference>